<evidence type="ECO:0000256" key="4">
    <source>
        <dbReference type="SAM" id="MobiDB-lite"/>
    </source>
</evidence>
<feature type="coiled-coil region" evidence="3">
    <location>
        <begin position="223"/>
        <end position="250"/>
    </location>
</feature>
<dbReference type="InterPro" id="IPR039223">
    <property type="entry name" value="AATF/Bfr2"/>
</dbReference>
<sequence length="490" mass="55318">MPTRISLAEQIAQLEEATPVDFDPEDLQSRIHGAEEEASLDAGVSREHYLEVGPSTLRNRLPSVAHPKYEGVKASRKQLLEDSDEEDELDEDEDAGMGEESDLEERMEEHEGAELSQNGEIPSEPDNETEGEESGEEEPDSRLPPTQPSTKNAEREDDMTTTLSRIREEDLKKGQAVKRQLSLWDTLLDTRIRMQKSVATANRLPPPSQMDNYLQKPECRDSISRLLREASLLSEELLDLQEKLIDANNVTQLPPRKRRRLDDEATFEEYSEAFESATEDVVSIEQALHPYVLQTLSKWSAKIQAVAPSVLLPSNRGTFAKGTQRPKSVVQLIDENLADHDKLLARTQVMRPKKPRIGVQAVGNDESEDAPDVEVFDDTDFYQKLLRDIIEARGDGNKTQDWMVLQKQRKAKKKVDTKASKGRKIRYDVHEKLQNFMVPVPVAGAWHEEQIDELFASLLGKGFETVTLNNDGEGHAVEENIELSGFRVFG</sequence>
<feature type="region of interest" description="Disordered" evidence="4">
    <location>
        <begin position="54"/>
        <end position="160"/>
    </location>
</feature>
<evidence type="ECO:0000313" key="7">
    <source>
        <dbReference type="EMBL" id="PPQ66662.1"/>
    </source>
</evidence>
<dbReference type="OrthoDB" id="5783963at2759"/>
<dbReference type="Proteomes" id="UP000284706">
    <property type="component" value="Unassembled WGS sequence"/>
</dbReference>
<dbReference type="Pfam" id="PF08164">
    <property type="entry name" value="TRAUB"/>
    <property type="match status" value="1"/>
</dbReference>
<feature type="compositionally biased region" description="Acidic residues" evidence="4">
    <location>
        <begin position="123"/>
        <end position="139"/>
    </location>
</feature>
<dbReference type="GO" id="GO:0005730">
    <property type="term" value="C:nucleolus"/>
    <property type="evidence" value="ECO:0007669"/>
    <property type="project" value="TreeGrafter"/>
</dbReference>
<name>A0A409VK64_9AGAR</name>
<dbReference type="InterPro" id="IPR025160">
    <property type="entry name" value="AATF"/>
</dbReference>
<comment type="caution">
    <text evidence="7">The sequence shown here is derived from an EMBL/GenBank/DDBJ whole genome shotgun (WGS) entry which is preliminary data.</text>
</comment>
<keyword evidence="3" id="KW-0175">Coiled coil</keyword>
<dbReference type="AlphaFoldDB" id="A0A409VK64"/>
<protein>
    <recommendedName>
        <fullName evidence="2">Protein BFR2</fullName>
    </recommendedName>
</protein>
<evidence type="ECO:0000256" key="1">
    <source>
        <dbReference type="ARBA" id="ARBA00008966"/>
    </source>
</evidence>
<keyword evidence="8" id="KW-1185">Reference proteome</keyword>
<evidence type="ECO:0000313" key="8">
    <source>
        <dbReference type="Proteomes" id="UP000284706"/>
    </source>
</evidence>
<dbReference type="FunCoup" id="A0A409VK64">
    <property type="interactions" value="477"/>
</dbReference>
<dbReference type="InterPro" id="IPR012617">
    <property type="entry name" value="AATF_C"/>
</dbReference>
<dbReference type="InParanoid" id="A0A409VK64"/>
<feature type="compositionally biased region" description="Acidic residues" evidence="4">
    <location>
        <begin position="81"/>
        <end position="106"/>
    </location>
</feature>
<dbReference type="GO" id="GO:0000462">
    <property type="term" value="P:maturation of SSU-rRNA from tricistronic rRNA transcript (SSU-rRNA, 5.8S rRNA, LSU-rRNA)"/>
    <property type="evidence" value="ECO:0007669"/>
    <property type="project" value="TreeGrafter"/>
</dbReference>
<accession>A0A409VK64</accession>
<evidence type="ECO:0000256" key="3">
    <source>
        <dbReference type="SAM" id="Coils"/>
    </source>
</evidence>
<reference evidence="7 8" key="1">
    <citation type="journal article" date="2018" name="Evol. Lett.">
        <title>Horizontal gene cluster transfer increased hallucinogenic mushroom diversity.</title>
        <authorList>
            <person name="Reynolds H.T."/>
            <person name="Vijayakumar V."/>
            <person name="Gluck-Thaler E."/>
            <person name="Korotkin H.B."/>
            <person name="Matheny P.B."/>
            <person name="Slot J.C."/>
        </authorList>
    </citation>
    <scope>NUCLEOTIDE SEQUENCE [LARGE SCALE GENOMIC DNA]</scope>
    <source>
        <strain evidence="7 8">SRW20</strain>
    </source>
</reference>
<evidence type="ECO:0000259" key="5">
    <source>
        <dbReference type="Pfam" id="PF08164"/>
    </source>
</evidence>
<feature type="domain" description="AATF leucine zipper-containing" evidence="6">
    <location>
        <begin position="170"/>
        <end position="302"/>
    </location>
</feature>
<gene>
    <name evidence="7" type="ORF">CVT26_009416</name>
</gene>
<feature type="domain" description="Apoptosis-antagonizing transcription factor C-terminal" evidence="5">
    <location>
        <begin position="382"/>
        <end position="459"/>
    </location>
</feature>
<evidence type="ECO:0000259" key="6">
    <source>
        <dbReference type="Pfam" id="PF13339"/>
    </source>
</evidence>
<organism evidence="7 8">
    <name type="scientific">Gymnopilus dilepis</name>
    <dbReference type="NCBI Taxonomy" id="231916"/>
    <lineage>
        <taxon>Eukaryota</taxon>
        <taxon>Fungi</taxon>
        <taxon>Dikarya</taxon>
        <taxon>Basidiomycota</taxon>
        <taxon>Agaricomycotina</taxon>
        <taxon>Agaricomycetes</taxon>
        <taxon>Agaricomycetidae</taxon>
        <taxon>Agaricales</taxon>
        <taxon>Agaricineae</taxon>
        <taxon>Hymenogastraceae</taxon>
        <taxon>Gymnopilus</taxon>
    </lineage>
</organism>
<dbReference type="Pfam" id="PF13339">
    <property type="entry name" value="AATF-Che1"/>
    <property type="match status" value="1"/>
</dbReference>
<evidence type="ECO:0000256" key="2">
    <source>
        <dbReference type="ARBA" id="ARBA00013850"/>
    </source>
</evidence>
<comment type="similarity">
    <text evidence="1">Belongs to the AATF family.</text>
</comment>
<dbReference type="STRING" id="231916.A0A409VK64"/>
<dbReference type="PANTHER" id="PTHR15565">
    <property type="entry name" value="AATF PROTEIN APOPTOSIS ANTAGONIZING TRANSCRIPTION FACTOR"/>
    <property type="match status" value="1"/>
</dbReference>
<proteinExistence type="inferred from homology"/>
<dbReference type="EMBL" id="NHYE01005625">
    <property type="protein sequence ID" value="PPQ66662.1"/>
    <property type="molecule type" value="Genomic_DNA"/>
</dbReference>
<dbReference type="PANTHER" id="PTHR15565:SF0">
    <property type="entry name" value="PROTEIN AATF"/>
    <property type="match status" value="1"/>
</dbReference>